<evidence type="ECO:0000313" key="2">
    <source>
        <dbReference type="Proteomes" id="UP000779507"/>
    </source>
</evidence>
<organism evidence="1 2">
    <name type="scientific">Hymenobacter caeli</name>
    <dbReference type="NCBI Taxonomy" id="2735894"/>
    <lineage>
        <taxon>Bacteria</taxon>
        <taxon>Pseudomonadati</taxon>
        <taxon>Bacteroidota</taxon>
        <taxon>Cytophagia</taxon>
        <taxon>Cytophagales</taxon>
        <taxon>Hymenobacteraceae</taxon>
        <taxon>Hymenobacter</taxon>
    </lineage>
</organism>
<gene>
    <name evidence="1" type="ORF">HNP98_002921</name>
</gene>
<dbReference type="Proteomes" id="UP000779507">
    <property type="component" value="Unassembled WGS sequence"/>
</dbReference>
<reference evidence="1 2" key="1">
    <citation type="submission" date="2020-05" db="EMBL/GenBank/DDBJ databases">
        <title>Genomic Encyclopedia of Type Strains, Phase IV (KMG-V): Genome sequencing to study the core and pangenomes of soil and plant-associated prokaryotes.</title>
        <authorList>
            <person name="Whitman W."/>
        </authorList>
    </citation>
    <scope>NUCLEOTIDE SEQUENCE [LARGE SCALE GENOMIC DNA]</scope>
    <source>
        <strain evidence="1 2">9A</strain>
    </source>
</reference>
<comment type="caution">
    <text evidence="1">The sequence shown here is derived from an EMBL/GenBank/DDBJ whole genome shotgun (WGS) entry which is preliminary data.</text>
</comment>
<name>A0ABX2FSB6_9BACT</name>
<keyword evidence="2" id="KW-1185">Reference proteome</keyword>
<protein>
    <submittedName>
        <fullName evidence="1">Uncharacterized protein</fullName>
    </submittedName>
</protein>
<proteinExistence type="predicted"/>
<accession>A0ABX2FSB6</accession>
<dbReference type="EMBL" id="JABSNP010000014">
    <property type="protein sequence ID" value="NRT20082.1"/>
    <property type="molecule type" value="Genomic_DNA"/>
</dbReference>
<sequence length="94" mass="9917">MPSVATAAPAAPAGAALAPGVALAQAQRVYAAAKEHCWQLRAARAPKPERRAAKQARAAARAVFAAAARAYWASPEGQRRARILDAAYHRYHAC</sequence>
<dbReference type="RefSeq" id="WP_173810811.1">
    <property type="nucleotide sequence ID" value="NZ_JABSNP010000014.1"/>
</dbReference>
<evidence type="ECO:0000313" key="1">
    <source>
        <dbReference type="EMBL" id="NRT20082.1"/>
    </source>
</evidence>